<dbReference type="PANTHER" id="PTHR42929">
    <property type="entry name" value="INNER MEMBRANE ABC TRANSPORTER PERMEASE PROTEIN YDCU-RELATED-RELATED"/>
    <property type="match status" value="1"/>
</dbReference>
<sequence length="291" mass="31744">MPSPSAARARRMPWLLSAPALAVFVSLLLTPLVLTGVLSLYAFDGQRGILDTYTLANYIEVFTDTYYLEIFVRTAGMAAVVTLLCVIIGVPETLILSRMRGRWRGIFLLIILAPLLISVVVRTLGWSILLGTNGLVNQIMMFLGITDEPVRMMFTLTGVIVALVHVMVPFMVLSVWATIQKLDPQVEQAGLSLGAPPRTTFFRVILPQLLPGILSGSIIVFALTASAFATPALIGGRRLKVAATAAYDEFLSTLNWPLGATIALVLLVANIIVIVGCNRWVERRFRSVFEG</sequence>
<protein>
    <submittedName>
        <fullName evidence="10">ABC transporter permease</fullName>
    </submittedName>
</protein>
<proteinExistence type="inferred from homology"/>
<feature type="domain" description="ABC transmembrane type-1" evidence="9">
    <location>
        <begin position="71"/>
        <end position="277"/>
    </location>
</feature>
<dbReference type="EMBL" id="JAUZQE010000007">
    <property type="protein sequence ID" value="MDR4125207.1"/>
    <property type="molecule type" value="Genomic_DNA"/>
</dbReference>
<feature type="transmembrane region" description="Helical" evidence="8">
    <location>
        <begin position="106"/>
        <end position="130"/>
    </location>
</feature>
<comment type="caution">
    <text evidence="10">The sequence shown here is derived from an EMBL/GenBank/DDBJ whole genome shotgun (WGS) entry which is preliminary data.</text>
</comment>
<keyword evidence="4" id="KW-1003">Cell membrane</keyword>
<evidence type="ECO:0000256" key="6">
    <source>
        <dbReference type="ARBA" id="ARBA00022989"/>
    </source>
</evidence>
<organism evidence="10 11">
    <name type="scientific">Yanghanlia caeni</name>
    <dbReference type="NCBI Taxonomy" id="3064283"/>
    <lineage>
        <taxon>Bacteria</taxon>
        <taxon>Pseudomonadati</taxon>
        <taxon>Pseudomonadota</taxon>
        <taxon>Betaproteobacteria</taxon>
        <taxon>Burkholderiales</taxon>
        <taxon>Alcaligenaceae</taxon>
        <taxon>Yanghanlia</taxon>
    </lineage>
</organism>
<name>A0ABU1D447_9BURK</name>
<feature type="transmembrane region" description="Helical" evidence="8">
    <location>
        <begin position="254"/>
        <end position="277"/>
    </location>
</feature>
<evidence type="ECO:0000256" key="2">
    <source>
        <dbReference type="ARBA" id="ARBA00007069"/>
    </source>
</evidence>
<dbReference type="PANTHER" id="PTHR42929:SF5">
    <property type="entry name" value="ABC TRANSPORTER PERMEASE PROTEIN"/>
    <property type="match status" value="1"/>
</dbReference>
<keyword evidence="6 8" id="KW-1133">Transmembrane helix</keyword>
<keyword evidence="7 8" id="KW-0472">Membrane</keyword>
<feature type="transmembrane region" description="Helical" evidence="8">
    <location>
        <begin position="209"/>
        <end position="234"/>
    </location>
</feature>
<keyword evidence="11" id="KW-1185">Reference proteome</keyword>
<comment type="similarity">
    <text evidence="2">Belongs to the binding-protein-dependent transport system permease family. CysTW subfamily.</text>
</comment>
<keyword evidence="3 8" id="KW-0813">Transport</keyword>
<dbReference type="SUPFAM" id="SSF161098">
    <property type="entry name" value="MetI-like"/>
    <property type="match status" value="1"/>
</dbReference>
<dbReference type="InterPro" id="IPR000515">
    <property type="entry name" value="MetI-like"/>
</dbReference>
<accession>A0ABU1D447</accession>
<evidence type="ECO:0000256" key="5">
    <source>
        <dbReference type="ARBA" id="ARBA00022692"/>
    </source>
</evidence>
<dbReference type="RefSeq" id="WP_347286539.1">
    <property type="nucleotide sequence ID" value="NZ_JAUZQE010000007.1"/>
</dbReference>
<keyword evidence="5 8" id="KW-0812">Transmembrane</keyword>
<evidence type="ECO:0000256" key="7">
    <source>
        <dbReference type="ARBA" id="ARBA00023136"/>
    </source>
</evidence>
<dbReference type="InterPro" id="IPR035906">
    <property type="entry name" value="MetI-like_sf"/>
</dbReference>
<gene>
    <name evidence="10" type="ORF">Q8947_04300</name>
</gene>
<evidence type="ECO:0000256" key="8">
    <source>
        <dbReference type="RuleBase" id="RU363032"/>
    </source>
</evidence>
<evidence type="ECO:0000259" key="9">
    <source>
        <dbReference type="PROSITE" id="PS50928"/>
    </source>
</evidence>
<dbReference type="Proteomes" id="UP001232156">
    <property type="component" value="Unassembled WGS sequence"/>
</dbReference>
<feature type="transmembrane region" description="Helical" evidence="8">
    <location>
        <begin position="150"/>
        <end position="176"/>
    </location>
</feature>
<dbReference type="Pfam" id="PF00528">
    <property type="entry name" value="BPD_transp_1"/>
    <property type="match status" value="1"/>
</dbReference>
<dbReference type="CDD" id="cd06261">
    <property type="entry name" value="TM_PBP2"/>
    <property type="match status" value="1"/>
</dbReference>
<feature type="transmembrane region" description="Helical" evidence="8">
    <location>
        <begin position="66"/>
        <end position="94"/>
    </location>
</feature>
<evidence type="ECO:0000313" key="11">
    <source>
        <dbReference type="Proteomes" id="UP001232156"/>
    </source>
</evidence>
<evidence type="ECO:0000256" key="3">
    <source>
        <dbReference type="ARBA" id="ARBA00022448"/>
    </source>
</evidence>
<reference evidence="10 11" key="1">
    <citation type="submission" date="2023-08" db="EMBL/GenBank/DDBJ databases">
        <title>Alcaligenaceae gen. nov., a novel taxon isolated from the sludge of Yixing Pesticide Factory.</title>
        <authorList>
            <person name="Ruan L."/>
        </authorList>
    </citation>
    <scope>NUCLEOTIDE SEQUENCE [LARGE SCALE GENOMIC DNA]</scope>
    <source>
        <strain evidence="10 11">LG-2</strain>
    </source>
</reference>
<evidence type="ECO:0000256" key="4">
    <source>
        <dbReference type="ARBA" id="ARBA00022475"/>
    </source>
</evidence>
<dbReference type="PROSITE" id="PS50928">
    <property type="entry name" value="ABC_TM1"/>
    <property type="match status" value="1"/>
</dbReference>
<comment type="subcellular location">
    <subcellularLocation>
        <location evidence="1 8">Cell membrane</location>
        <topology evidence="1 8">Multi-pass membrane protein</topology>
    </subcellularLocation>
</comment>
<evidence type="ECO:0000256" key="1">
    <source>
        <dbReference type="ARBA" id="ARBA00004651"/>
    </source>
</evidence>
<dbReference type="Gene3D" id="1.10.3720.10">
    <property type="entry name" value="MetI-like"/>
    <property type="match status" value="1"/>
</dbReference>
<evidence type="ECO:0000313" key="10">
    <source>
        <dbReference type="EMBL" id="MDR4125207.1"/>
    </source>
</evidence>